<reference evidence="3" key="1">
    <citation type="journal article" date="2022" name="Int. J. Syst. Evol. Microbiol.">
        <title>Anaeromyxobacter oryzae sp. nov., Anaeromyxobacter diazotrophicus sp. nov. and Anaeromyxobacter paludicola sp. nov., isolated from paddy soils.</title>
        <authorList>
            <person name="Itoh H."/>
            <person name="Xu Z."/>
            <person name="Mise K."/>
            <person name="Masuda Y."/>
            <person name="Ushijima N."/>
            <person name="Hayakawa C."/>
            <person name="Shiratori Y."/>
            <person name="Senoo K."/>
        </authorList>
    </citation>
    <scope>NUCLEOTIDE SEQUENCE [LARGE SCALE GENOMIC DNA]</scope>
    <source>
        <strain evidence="3">Red232</strain>
    </source>
</reference>
<dbReference type="Proteomes" id="UP001162891">
    <property type="component" value="Chromosome"/>
</dbReference>
<proteinExistence type="predicted"/>
<feature type="region of interest" description="Disordered" evidence="1">
    <location>
        <begin position="1"/>
        <end position="20"/>
    </location>
</feature>
<gene>
    <name evidence="2" type="ORF">AMOR_47610</name>
</gene>
<sequence>MLVRRGLHPRPSPPDLPFPADLSGPAAERIAERLSHYAFRLFLRGVILARGPFRAEETTRYVTAAQAGRMAVELVRLGLAEPVGDGRYRLRHPARTFGGTLEWWIGRELARRLAVQVATGVRSGAPGVGGDLDVVASVEGKLVYVELKSSPPKHVSREELRAFVARVRALRPHLAILAVDTALRLGDKVLPDLAAAVDGAAPVRLGRENYRVAPRLYAVNARQDLVENLCVVIADGLRELAPDAS</sequence>
<evidence type="ECO:0000313" key="3">
    <source>
        <dbReference type="Proteomes" id="UP001162891"/>
    </source>
</evidence>
<keyword evidence="3" id="KW-1185">Reference proteome</keyword>
<evidence type="ECO:0000256" key="1">
    <source>
        <dbReference type="SAM" id="MobiDB-lite"/>
    </source>
</evidence>
<evidence type="ECO:0000313" key="2">
    <source>
        <dbReference type="EMBL" id="BDG05765.1"/>
    </source>
</evidence>
<organism evidence="2 3">
    <name type="scientific">Anaeromyxobacter oryzae</name>
    <dbReference type="NCBI Taxonomy" id="2918170"/>
    <lineage>
        <taxon>Bacteria</taxon>
        <taxon>Pseudomonadati</taxon>
        <taxon>Myxococcota</taxon>
        <taxon>Myxococcia</taxon>
        <taxon>Myxococcales</taxon>
        <taxon>Cystobacterineae</taxon>
        <taxon>Anaeromyxobacteraceae</taxon>
        <taxon>Anaeromyxobacter</taxon>
    </lineage>
</organism>
<accession>A0ABN6MXU5</accession>
<name>A0ABN6MXU5_9BACT</name>
<protein>
    <submittedName>
        <fullName evidence="2">Uncharacterized protein</fullName>
    </submittedName>
</protein>
<dbReference type="EMBL" id="AP025591">
    <property type="protein sequence ID" value="BDG05765.1"/>
    <property type="molecule type" value="Genomic_DNA"/>
</dbReference>